<comment type="caution">
    <text evidence="2">The sequence shown here is derived from an EMBL/GenBank/DDBJ whole genome shotgun (WGS) entry which is preliminary data.</text>
</comment>
<gene>
    <name evidence="2" type="ORF">P1J78_06505</name>
</gene>
<name>A0AAE3NRL8_9RHOB</name>
<reference evidence="2" key="1">
    <citation type="submission" date="2023-03" db="EMBL/GenBank/DDBJ databases">
        <title>Multiphase analysis and comparison of six strains from genera Psychromarinibacter, Lutimaribacter, and Maritimibacter, including a novel species: Psychromarinibacter sediminicola sp. nov.</title>
        <authorList>
            <person name="Wang Y.-H."/>
            <person name="Ye M.-Q."/>
            <person name="Du Z.-J."/>
        </authorList>
    </citation>
    <scope>NUCLEOTIDE SEQUENCE</scope>
    <source>
        <strain evidence="2">C21-152</strain>
    </source>
</reference>
<dbReference type="SUPFAM" id="SSF54909">
    <property type="entry name" value="Dimeric alpha+beta barrel"/>
    <property type="match status" value="1"/>
</dbReference>
<dbReference type="PANTHER" id="PTHR40257:SF1">
    <property type="entry name" value="DUF1330 DOMAIN-CONTAINING PROTEIN"/>
    <property type="match status" value="1"/>
</dbReference>
<feature type="domain" description="DUF1330" evidence="1">
    <location>
        <begin position="51"/>
        <end position="125"/>
    </location>
</feature>
<dbReference type="RefSeq" id="WP_275566518.1">
    <property type="nucleotide sequence ID" value="NZ_JARGYC010000012.1"/>
</dbReference>
<dbReference type="InterPro" id="IPR010753">
    <property type="entry name" value="DUF1330"/>
</dbReference>
<dbReference type="Gene3D" id="3.30.70.100">
    <property type="match status" value="1"/>
</dbReference>
<dbReference type="InterPro" id="IPR011008">
    <property type="entry name" value="Dimeric_a/b-barrel"/>
</dbReference>
<dbReference type="Proteomes" id="UP001220964">
    <property type="component" value="Unassembled WGS sequence"/>
</dbReference>
<keyword evidence="3" id="KW-1185">Reference proteome</keyword>
<evidence type="ECO:0000313" key="3">
    <source>
        <dbReference type="Proteomes" id="UP001220964"/>
    </source>
</evidence>
<sequence length="139" mass="14771">MPTLAPSDTAARALFAREQAGPVVMVNLLRFREMADYSAAPDRAPPAPVSGAAAYARYVAETLPLLEASGGAVIFEGRAERWFIGPEEERWDHVLIVRQASLSAFRAFADAPAAQAALVHRTAALADSRLLPAYPGPAA</sequence>
<dbReference type="AlphaFoldDB" id="A0AAE3NRL8"/>
<dbReference type="PANTHER" id="PTHR40257">
    <property type="match status" value="1"/>
</dbReference>
<dbReference type="EMBL" id="JARGYC010000012">
    <property type="protein sequence ID" value="MDF0600374.1"/>
    <property type="molecule type" value="Genomic_DNA"/>
</dbReference>
<evidence type="ECO:0000313" key="2">
    <source>
        <dbReference type="EMBL" id="MDF0600374.1"/>
    </source>
</evidence>
<protein>
    <submittedName>
        <fullName evidence="2">DUF1330 domain-containing protein</fullName>
    </submittedName>
</protein>
<proteinExistence type="predicted"/>
<accession>A0AAE3NRL8</accession>
<organism evidence="2 3">
    <name type="scientific">Psychromarinibacter sediminicola</name>
    <dbReference type="NCBI Taxonomy" id="3033385"/>
    <lineage>
        <taxon>Bacteria</taxon>
        <taxon>Pseudomonadati</taxon>
        <taxon>Pseudomonadota</taxon>
        <taxon>Alphaproteobacteria</taxon>
        <taxon>Rhodobacterales</taxon>
        <taxon>Paracoccaceae</taxon>
        <taxon>Psychromarinibacter</taxon>
    </lineage>
</organism>
<evidence type="ECO:0000259" key="1">
    <source>
        <dbReference type="Pfam" id="PF07045"/>
    </source>
</evidence>
<dbReference type="Pfam" id="PF07045">
    <property type="entry name" value="DUF1330"/>
    <property type="match status" value="1"/>
</dbReference>